<comment type="caution">
    <text evidence="1">The sequence shown here is derived from an EMBL/GenBank/DDBJ whole genome shotgun (WGS) entry which is preliminary data.</text>
</comment>
<reference evidence="1" key="2">
    <citation type="journal article" date="2022" name="New Phytol.">
        <title>Evolutionary transition to the ectomycorrhizal habit in the genomes of a hyperdiverse lineage of mushroom-forming fungi.</title>
        <authorList>
            <person name="Looney B."/>
            <person name="Miyauchi S."/>
            <person name="Morin E."/>
            <person name="Drula E."/>
            <person name="Courty P.E."/>
            <person name="Kohler A."/>
            <person name="Kuo A."/>
            <person name="LaButti K."/>
            <person name="Pangilinan J."/>
            <person name="Lipzen A."/>
            <person name="Riley R."/>
            <person name="Andreopoulos W."/>
            <person name="He G."/>
            <person name="Johnson J."/>
            <person name="Nolan M."/>
            <person name="Tritt A."/>
            <person name="Barry K.W."/>
            <person name="Grigoriev I.V."/>
            <person name="Nagy L.G."/>
            <person name="Hibbett D."/>
            <person name="Henrissat B."/>
            <person name="Matheny P.B."/>
            <person name="Labbe J."/>
            <person name="Martin F.M."/>
        </authorList>
    </citation>
    <scope>NUCLEOTIDE SEQUENCE</scope>
    <source>
        <strain evidence="1">EC-137</strain>
    </source>
</reference>
<gene>
    <name evidence="1" type="ORF">K488DRAFT_71500</name>
</gene>
<evidence type="ECO:0000313" key="1">
    <source>
        <dbReference type="EMBL" id="KAI0031336.1"/>
    </source>
</evidence>
<reference evidence="1" key="1">
    <citation type="submission" date="2021-02" db="EMBL/GenBank/DDBJ databases">
        <authorList>
            <consortium name="DOE Joint Genome Institute"/>
            <person name="Ahrendt S."/>
            <person name="Looney B.P."/>
            <person name="Miyauchi S."/>
            <person name="Morin E."/>
            <person name="Drula E."/>
            <person name="Courty P.E."/>
            <person name="Chicoki N."/>
            <person name="Fauchery L."/>
            <person name="Kohler A."/>
            <person name="Kuo A."/>
            <person name="Labutti K."/>
            <person name="Pangilinan J."/>
            <person name="Lipzen A."/>
            <person name="Riley R."/>
            <person name="Andreopoulos W."/>
            <person name="He G."/>
            <person name="Johnson J."/>
            <person name="Barry K.W."/>
            <person name="Grigoriev I.V."/>
            <person name="Nagy L."/>
            <person name="Hibbett D."/>
            <person name="Henrissat B."/>
            <person name="Matheny P.B."/>
            <person name="Labbe J."/>
            <person name="Martin F."/>
        </authorList>
    </citation>
    <scope>NUCLEOTIDE SEQUENCE</scope>
    <source>
        <strain evidence="1">EC-137</strain>
    </source>
</reference>
<sequence>MAPLSVIQSDGTLNFAEIGPYKHWIADSLKKRPAMFEIRGHVYHLGDVISYLCYDDEVDTSPPYDKTIGVITDYIYYGEDYDIKQEKLDYIVRKELEEDGAASGTRSRKRERLMVQEGPLKKFRPSPSQTGPVIKEESVAPITEAKPVQGKRVKFICLANFYGRKDLEYLRDKKIENHRKFDSPRAMQQTFARLLALLPEGYNPSHRFASYEQEFHKVSPKRLRTQLRTSDVGFCTDSAAPIILRFDFDWLWIKRVDKKDPYAGKFRLEVIRREAAEIPDEYLYEEKQRTTNPHLCLGMDDTGWYVRARQWQQSAGSGLERFEGDWRKHLLKLLSAPPYLVSEDIRTGEPSSAVHTGIGGAKHTMTTRSFPTCSRSSPVSTSDTYSGSSSESESPNACRASLDESDESEDVALRLPVGKMRKSGVLRVLRYAGDSKGGV</sequence>
<evidence type="ECO:0000313" key="2">
    <source>
        <dbReference type="Proteomes" id="UP000814128"/>
    </source>
</evidence>
<accession>A0ACB8QIB8</accession>
<keyword evidence="2" id="KW-1185">Reference proteome</keyword>
<dbReference type="Proteomes" id="UP000814128">
    <property type="component" value="Unassembled WGS sequence"/>
</dbReference>
<proteinExistence type="predicted"/>
<organism evidence="1 2">
    <name type="scientific">Vararia minispora EC-137</name>
    <dbReference type="NCBI Taxonomy" id="1314806"/>
    <lineage>
        <taxon>Eukaryota</taxon>
        <taxon>Fungi</taxon>
        <taxon>Dikarya</taxon>
        <taxon>Basidiomycota</taxon>
        <taxon>Agaricomycotina</taxon>
        <taxon>Agaricomycetes</taxon>
        <taxon>Russulales</taxon>
        <taxon>Lachnocladiaceae</taxon>
        <taxon>Vararia</taxon>
    </lineage>
</organism>
<name>A0ACB8QIB8_9AGAM</name>
<protein>
    <submittedName>
        <fullName evidence="1">Uncharacterized protein</fullName>
    </submittedName>
</protein>
<dbReference type="EMBL" id="MU273584">
    <property type="protein sequence ID" value="KAI0031336.1"/>
    <property type="molecule type" value="Genomic_DNA"/>
</dbReference>